<dbReference type="KEGG" id="paqt:E8L99_10690"/>
<dbReference type="Gene3D" id="3.10.310.70">
    <property type="match status" value="1"/>
</dbReference>
<protein>
    <submittedName>
        <fullName evidence="2">Amidohydrolase</fullName>
    </submittedName>
</protein>
<evidence type="ECO:0000313" key="3">
    <source>
        <dbReference type="Proteomes" id="UP000298588"/>
    </source>
</evidence>
<keyword evidence="2" id="KW-0378">Hydrolase</keyword>
<sequence length="545" mass="58770">MSILPKADVVLRGGRVFVGYGRPVVEAVALWSGKVLAVGPSADLEPLIGPSTKVVELRGRLATPGLFEAHAHLLPMGVAMAEVDARPKNAGTLDELLGLIKAAAATKKPGEWIMARGYDHFQLDVKRHPHRSELDAAAPNNPVYLVRTCGHLAVVNSLALKMAGITKSSPVPAGGAIEQVNGDLTGLLAENGRLPVKAVLSPVSDEDLVAGIERGAKYMNSFGITSTMDAAVGIHSKYREMVAYRTAVRTGRQPIRVTQCLLDIPEGILDQCYDEGLVTGSGDDMLRIGPVKIFTDGSAGGKTAAMTKVYAGEEETHGIYCLTDKEMEEATMAVHAKGYHLAVHAIGDGAIEQTLVAMEKALAKYPDADRRHRIEHCGFNTMDQMKRMRKAGIEPVPQPIFIYDFGDLYQSVMPDERPAQSYPMKTWIDMGFRPAASTDAPVCDANIYPNFYTMLTRKTSKGTVIGGNEAISIERALQAYTEFGAYVNKCEDHRGTLVPGMAADVAVFSRDLLTASPEDILHDTRCDLTILGGACVYDATGEWGR</sequence>
<dbReference type="InterPro" id="IPR032466">
    <property type="entry name" value="Metal_Hydrolase"/>
</dbReference>
<dbReference type="AlphaFoldDB" id="A0A4D7QLC6"/>
<evidence type="ECO:0000313" key="2">
    <source>
        <dbReference type="EMBL" id="QCK86186.1"/>
    </source>
</evidence>
<dbReference type="InterPro" id="IPR013108">
    <property type="entry name" value="Amidohydro_3"/>
</dbReference>
<dbReference type="GO" id="GO:0016810">
    <property type="term" value="F:hydrolase activity, acting on carbon-nitrogen (but not peptide) bonds"/>
    <property type="evidence" value="ECO:0007669"/>
    <property type="project" value="InterPro"/>
</dbReference>
<dbReference type="EMBL" id="CP039865">
    <property type="protein sequence ID" value="QCK86186.1"/>
    <property type="molecule type" value="Genomic_DNA"/>
</dbReference>
<organism evidence="2 3">
    <name type="scientific">Phreatobacter aquaticus</name>
    <dbReference type="NCBI Taxonomy" id="2570229"/>
    <lineage>
        <taxon>Bacteria</taxon>
        <taxon>Pseudomonadati</taxon>
        <taxon>Pseudomonadota</taxon>
        <taxon>Alphaproteobacteria</taxon>
        <taxon>Hyphomicrobiales</taxon>
        <taxon>Phreatobacteraceae</taxon>
        <taxon>Phreatobacter</taxon>
    </lineage>
</organism>
<dbReference type="SUPFAM" id="SSF51556">
    <property type="entry name" value="Metallo-dependent hydrolases"/>
    <property type="match status" value="1"/>
</dbReference>
<dbReference type="PANTHER" id="PTHR22642">
    <property type="entry name" value="IMIDAZOLONEPROPIONASE"/>
    <property type="match status" value="1"/>
</dbReference>
<dbReference type="Proteomes" id="UP000298588">
    <property type="component" value="Chromosome"/>
</dbReference>
<name>A0A4D7QLC6_9HYPH</name>
<feature type="domain" description="Amidohydrolase 3" evidence="1">
    <location>
        <begin position="53"/>
        <end position="537"/>
    </location>
</feature>
<accession>A0A4D7QLC6</accession>
<keyword evidence="3" id="KW-1185">Reference proteome</keyword>
<dbReference type="PANTHER" id="PTHR22642:SF2">
    <property type="entry name" value="PROTEIN LONG AFTER FAR-RED 3"/>
    <property type="match status" value="1"/>
</dbReference>
<gene>
    <name evidence="2" type="ORF">E8L99_10690</name>
</gene>
<dbReference type="InterPro" id="IPR033932">
    <property type="entry name" value="YtcJ-like"/>
</dbReference>
<dbReference type="Gene3D" id="3.20.20.140">
    <property type="entry name" value="Metal-dependent hydrolases"/>
    <property type="match status" value="1"/>
</dbReference>
<dbReference type="RefSeq" id="WP_137099518.1">
    <property type="nucleotide sequence ID" value="NZ_CP039865.1"/>
</dbReference>
<dbReference type="Gene3D" id="2.30.40.10">
    <property type="entry name" value="Urease, subunit C, domain 1"/>
    <property type="match status" value="1"/>
</dbReference>
<proteinExistence type="predicted"/>
<reference evidence="2 3" key="1">
    <citation type="submission" date="2019-04" db="EMBL/GenBank/DDBJ databases">
        <title>Phreatobacter aquaticus sp. nov.</title>
        <authorList>
            <person name="Choi A."/>
            <person name="Baek K."/>
        </authorList>
    </citation>
    <scope>NUCLEOTIDE SEQUENCE [LARGE SCALE GENOMIC DNA]</scope>
    <source>
        <strain evidence="2 3">NMCR1094</strain>
    </source>
</reference>
<dbReference type="SUPFAM" id="SSF51338">
    <property type="entry name" value="Composite domain of metallo-dependent hydrolases"/>
    <property type="match status" value="1"/>
</dbReference>
<evidence type="ECO:0000259" key="1">
    <source>
        <dbReference type="Pfam" id="PF07969"/>
    </source>
</evidence>
<dbReference type="OrthoDB" id="9811399at2"/>
<dbReference type="CDD" id="cd01300">
    <property type="entry name" value="YtcJ_like"/>
    <property type="match status" value="1"/>
</dbReference>
<dbReference type="InterPro" id="IPR011059">
    <property type="entry name" value="Metal-dep_hydrolase_composite"/>
</dbReference>
<dbReference type="Pfam" id="PF07969">
    <property type="entry name" value="Amidohydro_3"/>
    <property type="match status" value="1"/>
</dbReference>